<dbReference type="GeneID" id="3856139"/>
<dbReference type="CDD" id="cd07344">
    <property type="entry name" value="M48_yhfN_like"/>
    <property type="match status" value="1"/>
</dbReference>
<dbReference type="PANTHER" id="PTHR30399">
    <property type="entry name" value="UNCHARACTERIZED PROTEIN YGJP"/>
    <property type="match status" value="1"/>
</dbReference>
<dbReference type="OMA" id="MRTKWAS"/>
<dbReference type="AlphaFoldDB" id="A0A328Q2R2"/>
<accession>A0A328Q2R2</accession>
<comment type="caution">
    <text evidence="2">The sequence shown here is derived from an EMBL/GenBank/DDBJ whole genome shotgun (WGS) entry which is preliminary data.</text>
</comment>
<evidence type="ECO:0000313" key="2">
    <source>
        <dbReference type="EMBL" id="RAP02605.1"/>
    </source>
</evidence>
<proteinExistence type="predicted"/>
<dbReference type="Gene3D" id="3.30.2010.10">
    <property type="entry name" value="Metalloproteases ('zincins'), catalytic domain"/>
    <property type="match status" value="1"/>
</dbReference>
<organism evidence="2 3">
    <name type="scientific">Methanosphaera stadtmanae</name>
    <dbReference type="NCBI Taxonomy" id="2317"/>
    <lineage>
        <taxon>Archaea</taxon>
        <taxon>Methanobacteriati</taxon>
        <taxon>Methanobacteriota</taxon>
        <taxon>Methanomada group</taxon>
        <taxon>Methanobacteria</taxon>
        <taxon>Methanobacteriales</taxon>
        <taxon>Methanobacteriaceae</taxon>
        <taxon>Methanosphaera</taxon>
    </lineage>
</organism>
<evidence type="ECO:0000259" key="1">
    <source>
        <dbReference type="Pfam" id="PF01863"/>
    </source>
</evidence>
<reference evidence="2 3" key="1">
    <citation type="submission" date="2017-05" db="EMBL/GenBank/DDBJ databases">
        <title>Host range expansion of the Methanosphaera genus to humans and monogastric animals involves recent and extensive reduction in genome content.</title>
        <authorList>
            <person name="Hoedt E.C."/>
            <person name="Volmer J.G."/>
            <person name="Parks D.H."/>
            <person name="Rosewarne C.P."/>
            <person name="Denman S.E."/>
            <person name="Mcsweeney C.S."/>
            <person name="O Cuiv P."/>
            <person name="Hugenholtz P."/>
            <person name="Tyson G.W."/>
            <person name="Morrison M."/>
        </authorList>
    </citation>
    <scope>NUCLEOTIDE SEQUENCE [LARGE SCALE GENOMIC DNA]</scope>
    <source>
        <strain evidence="2 3">PA5</strain>
    </source>
</reference>
<protein>
    <recommendedName>
        <fullName evidence="1">YgjP-like metallopeptidase domain-containing protein</fullName>
    </recommendedName>
</protein>
<evidence type="ECO:0000313" key="3">
    <source>
        <dbReference type="Proteomes" id="UP000248557"/>
    </source>
</evidence>
<dbReference type="InterPro" id="IPR002725">
    <property type="entry name" value="YgjP-like_metallopeptidase"/>
</dbReference>
<dbReference type="RefSeq" id="WP_011406882.1">
    <property type="nucleotide sequence ID" value="NZ_CATZXA010000126.1"/>
</dbReference>
<feature type="domain" description="YgjP-like metallopeptidase" evidence="1">
    <location>
        <begin position="70"/>
        <end position="180"/>
    </location>
</feature>
<gene>
    <name evidence="2" type="ORF">CA615_06500</name>
</gene>
<dbReference type="InterPro" id="IPR053136">
    <property type="entry name" value="UTP_pyrophosphatase-like"/>
</dbReference>
<dbReference type="EMBL" id="NGJK01000081">
    <property type="protein sequence ID" value="RAP02605.1"/>
    <property type="molecule type" value="Genomic_DNA"/>
</dbReference>
<sequence>MFKIRIRDIEVEYIVDYRDVKYVRYELSRGVLKLILPKHFRGDVEYYIHKKDNWIYNKILEFHKSQNILRQSTKDKSIEHNSLNILKEVSKNYIKKYENLLNVRVNRVQFRSMTTKWGSCSSLGNITLSKDLRFLPNDLIEYVIYHELVHLIVLDHSDEFFNIIRKRFPDYKEYDNRLREYCFLINEDK</sequence>
<dbReference type="PANTHER" id="PTHR30399:SF1">
    <property type="entry name" value="UTP PYROPHOSPHATASE"/>
    <property type="match status" value="1"/>
</dbReference>
<name>A0A328Q2R2_9EURY</name>
<dbReference type="Pfam" id="PF01863">
    <property type="entry name" value="YgjP-like"/>
    <property type="match status" value="1"/>
</dbReference>
<dbReference type="Proteomes" id="UP000248557">
    <property type="component" value="Unassembled WGS sequence"/>
</dbReference>